<dbReference type="AlphaFoldDB" id="A0A2G8RZT7"/>
<dbReference type="EMBL" id="AYKW01000034">
    <property type="protein sequence ID" value="PIL27031.1"/>
    <property type="molecule type" value="Genomic_DNA"/>
</dbReference>
<name>A0A2G8RZT7_9APHY</name>
<evidence type="ECO:0000259" key="1">
    <source>
        <dbReference type="Pfam" id="PF06985"/>
    </source>
</evidence>
<dbReference type="PANTHER" id="PTHR10622">
    <property type="entry name" value="HET DOMAIN-CONTAINING PROTEIN"/>
    <property type="match status" value="1"/>
</dbReference>
<dbReference type="Pfam" id="PF06985">
    <property type="entry name" value="HET"/>
    <property type="match status" value="1"/>
</dbReference>
<keyword evidence="4" id="KW-1185">Reference proteome</keyword>
<gene>
    <name evidence="3" type="ORF">GSI_10170</name>
</gene>
<feature type="domain" description="DUF8212" evidence="2">
    <location>
        <begin position="232"/>
        <end position="296"/>
    </location>
</feature>
<proteinExistence type="predicted"/>
<evidence type="ECO:0000313" key="3">
    <source>
        <dbReference type="EMBL" id="PIL27031.1"/>
    </source>
</evidence>
<accession>A0A2G8RZT7</accession>
<dbReference type="PANTHER" id="PTHR10622:SF10">
    <property type="entry name" value="HET DOMAIN-CONTAINING PROTEIN"/>
    <property type="match status" value="1"/>
</dbReference>
<sequence>MWLLSTDRAELRWFTEAGSVPGGYAILSHTWGTDEQTLQDVRAINKRYESSGKNPRDFVSSKIRNCCLLAEKYRYRWVWIDSCCIDKTSSTELSEAINSMFKWYWQAEVCFAFLADVPSEDDLRAKDSAFRKSRWHKRAWTLQELIAPAVVIFFSNHWVQLGTKAELAELLEEVTRIPQCILTRQEYYHHTSVANRMSWAANRMTTRVEDQAYCLMGLFNVNMTVIYGEGTRAFRRLQHKIMKHGFSDMSLFAWGRWLSSSAFGDQGLELERNCLVDLYDDSSYLLAPSPSSFLAGFDFTPAHPHPKQHYPPPNSTGEENAPDLRVPFDGPMEVPTATPNNYGTICRLPVFEADGVTVAVLLCENLSHEQIGLLIHHDRDDYDPIRPMHFIGAAFNNVDDAEQEVLMSYRLVTLGDDLYNLQFNGKPVRARWRTMYIQAERQTVKTGFRSGSF</sequence>
<dbReference type="InterPro" id="IPR058525">
    <property type="entry name" value="DUF8212"/>
</dbReference>
<reference evidence="3 4" key="1">
    <citation type="journal article" date="2015" name="Sci. Rep.">
        <title>Chromosome-level genome map provides insights into diverse defense mechanisms in the medicinal fungus Ganoderma sinense.</title>
        <authorList>
            <person name="Zhu Y."/>
            <person name="Xu J."/>
            <person name="Sun C."/>
            <person name="Zhou S."/>
            <person name="Xu H."/>
            <person name="Nelson D.R."/>
            <person name="Qian J."/>
            <person name="Song J."/>
            <person name="Luo H."/>
            <person name="Xiang L."/>
            <person name="Li Y."/>
            <person name="Xu Z."/>
            <person name="Ji A."/>
            <person name="Wang L."/>
            <person name="Lu S."/>
            <person name="Hayward A."/>
            <person name="Sun W."/>
            <person name="Li X."/>
            <person name="Schwartz D.C."/>
            <person name="Wang Y."/>
            <person name="Chen S."/>
        </authorList>
    </citation>
    <scope>NUCLEOTIDE SEQUENCE [LARGE SCALE GENOMIC DNA]</scope>
    <source>
        <strain evidence="3 4">ZZ0214-1</strain>
    </source>
</reference>
<dbReference type="Proteomes" id="UP000230002">
    <property type="component" value="Unassembled WGS sequence"/>
</dbReference>
<feature type="domain" description="Heterokaryon incompatibility" evidence="1">
    <location>
        <begin position="24"/>
        <end position="120"/>
    </location>
</feature>
<dbReference type="Pfam" id="PF26640">
    <property type="entry name" value="DUF8212"/>
    <property type="match status" value="1"/>
</dbReference>
<dbReference type="OrthoDB" id="674604at2759"/>
<comment type="caution">
    <text evidence="3">The sequence shown here is derived from an EMBL/GenBank/DDBJ whole genome shotgun (WGS) entry which is preliminary data.</text>
</comment>
<organism evidence="3 4">
    <name type="scientific">Ganoderma sinense ZZ0214-1</name>
    <dbReference type="NCBI Taxonomy" id="1077348"/>
    <lineage>
        <taxon>Eukaryota</taxon>
        <taxon>Fungi</taxon>
        <taxon>Dikarya</taxon>
        <taxon>Basidiomycota</taxon>
        <taxon>Agaricomycotina</taxon>
        <taxon>Agaricomycetes</taxon>
        <taxon>Polyporales</taxon>
        <taxon>Polyporaceae</taxon>
        <taxon>Ganoderma</taxon>
    </lineage>
</organism>
<evidence type="ECO:0000313" key="4">
    <source>
        <dbReference type="Proteomes" id="UP000230002"/>
    </source>
</evidence>
<evidence type="ECO:0000259" key="2">
    <source>
        <dbReference type="Pfam" id="PF26640"/>
    </source>
</evidence>
<protein>
    <submittedName>
        <fullName evidence="3">Uncharacterized protein</fullName>
    </submittedName>
</protein>
<dbReference type="InterPro" id="IPR010730">
    <property type="entry name" value="HET"/>
</dbReference>